<dbReference type="Pfam" id="PF09423">
    <property type="entry name" value="PhoD"/>
    <property type="match status" value="1"/>
</dbReference>
<gene>
    <name evidence="2" type="ORF">GCM10009430_35180</name>
</gene>
<evidence type="ECO:0000313" key="2">
    <source>
        <dbReference type="EMBL" id="GAA0727295.1"/>
    </source>
</evidence>
<sequence>MKYLVCYVFFSLYAISIGYSQINEEKRKEDFVIAFGSCNKQSLPQPLWNEILKNKPDLFIWGGDNIYGDSDDMSKIKNHYKLQNSNLDYQLLKNSVPIMATWDDHDYGKNDAGGEWKMKRESQQLFLDFLEVGKEDKRRNQEGIYTSKTFKTSKGSVKVIILDTRYFRSPLLKDPAGKKRYIPHDGNNETVLGEKQWKWLEEELKTTKVDFHVIVSSIQFLSGEHGWECWSNFPNEVTRLEQLIVALKVKNCVLLSGDRHISEFSKKELSDLGYPIVDFTSSGLTHSYLGFNGEPNQFRVGDVIHTPSFGILKFNFETKVITMQMRGKDNKVLQEIQQQYLLD</sequence>
<accession>A0ABN1J326</accession>
<dbReference type="InterPro" id="IPR038607">
    <property type="entry name" value="PhoD-like_sf"/>
</dbReference>
<reference evidence="2 3" key="1">
    <citation type="journal article" date="2019" name="Int. J. Syst. Evol. Microbiol.">
        <title>The Global Catalogue of Microorganisms (GCM) 10K type strain sequencing project: providing services to taxonomists for standard genome sequencing and annotation.</title>
        <authorList>
            <consortium name="The Broad Institute Genomics Platform"/>
            <consortium name="The Broad Institute Genome Sequencing Center for Infectious Disease"/>
            <person name="Wu L."/>
            <person name="Ma J."/>
        </authorList>
    </citation>
    <scope>NUCLEOTIDE SEQUENCE [LARGE SCALE GENOMIC DNA]</scope>
    <source>
        <strain evidence="2 3">JCM 15974</strain>
    </source>
</reference>
<dbReference type="PANTHER" id="PTHR33987:SF1">
    <property type="entry name" value="CALCINEURIN-LIKE METALLO-PHOSPHOESTERASE SUPERFAMILY PROTEIN"/>
    <property type="match status" value="1"/>
</dbReference>
<dbReference type="InterPro" id="IPR029052">
    <property type="entry name" value="Metallo-depent_PP-like"/>
</dbReference>
<dbReference type="CDD" id="cd07389">
    <property type="entry name" value="MPP_PhoD"/>
    <property type="match status" value="1"/>
</dbReference>
<dbReference type="PANTHER" id="PTHR33987">
    <property type="entry name" value="CALCINEURIN-LIKE METALLO-PHOSPHOESTERASE SUPERFAMILY PROTEIN"/>
    <property type="match status" value="1"/>
</dbReference>
<dbReference type="SUPFAM" id="SSF56300">
    <property type="entry name" value="Metallo-dependent phosphatases"/>
    <property type="match status" value="1"/>
</dbReference>
<dbReference type="EMBL" id="BAAAGE010000003">
    <property type="protein sequence ID" value="GAA0727295.1"/>
    <property type="molecule type" value="Genomic_DNA"/>
</dbReference>
<name>A0ABN1J326_9FLAO</name>
<dbReference type="Gene3D" id="3.60.21.70">
    <property type="entry name" value="PhoD-like phosphatase"/>
    <property type="match status" value="1"/>
</dbReference>
<feature type="domain" description="PhoD-like phosphatase metallophosphatase" evidence="1">
    <location>
        <begin position="46"/>
        <end position="290"/>
    </location>
</feature>
<dbReference type="Proteomes" id="UP001501758">
    <property type="component" value="Unassembled WGS sequence"/>
</dbReference>
<comment type="caution">
    <text evidence="2">The sequence shown here is derived from an EMBL/GenBank/DDBJ whole genome shotgun (WGS) entry which is preliminary data.</text>
</comment>
<evidence type="ECO:0000259" key="1">
    <source>
        <dbReference type="Pfam" id="PF09423"/>
    </source>
</evidence>
<keyword evidence="3" id="KW-1185">Reference proteome</keyword>
<evidence type="ECO:0000313" key="3">
    <source>
        <dbReference type="Proteomes" id="UP001501758"/>
    </source>
</evidence>
<proteinExistence type="predicted"/>
<dbReference type="InterPro" id="IPR018946">
    <property type="entry name" value="PhoD-like_MPP"/>
</dbReference>
<organism evidence="2 3">
    <name type="scientific">Aquimarina litoralis</name>
    <dbReference type="NCBI Taxonomy" id="584605"/>
    <lineage>
        <taxon>Bacteria</taxon>
        <taxon>Pseudomonadati</taxon>
        <taxon>Bacteroidota</taxon>
        <taxon>Flavobacteriia</taxon>
        <taxon>Flavobacteriales</taxon>
        <taxon>Flavobacteriaceae</taxon>
        <taxon>Aquimarina</taxon>
    </lineage>
</organism>
<dbReference type="RefSeq" id="WP_343913573.1">
    <property type="nucleotide sequence ID" value="NZ_BAAAGE010000003.1"/>
</dbReference>
<protein>
    <recommendedName>
        <fullName evidence="1">PhoD-like phosphatase metallophosphatase domain-containing protein</fullName>
    </recommendedName>
</protein>